<name>A0A7X2BWX8_9PSED</name>
<dbReference type="EMBL" id="WIWF01000213">
    <property type="protein sequence ID" value="MQT77936.1"/>
    <property type="molecule type" value="Genomic_DNA"/>
</dbReference>
<dbReference type="AlphaFoldDB" id="A0A7X2BWX8"/>
<dbReference type="Proteomes" id="UP000447574">
    <property type="component" value="Unassembled WGS sequence"/>
</dbReference>
<feature type="chain" id="PRO_5030970727" description="DUF3757 domain-containing protein" evidence="1">
    <location>
        <begin position="21"/>
        <end position="131"/>
    </location>
</feature>
<evidence type="ECO:0000313" key="2">
    <source>
        <dbReference type="EMBL" id="MQT77936.1"/>
    </source>
</evidence>
<accession>A0A7X2BWX8</accession>
<protein>
    <recommendedName>
        <fullName evidence="4">DUF3757 domain-containing protein</fullName>
    </recommendedName>
</protein>
<evidence type="ECO:0000313" key="3">
    <source>
        <dbReference type="Proteomes" id="UP000447574"/>
    </source>
</evidence>
<proteinExistence type="predicted"/>
<keyword evidence="1" id="KW-0732">Signal</keyword>
<evidence type="ECO:0008006" key="4">
    <source>
        <dbReference type="Google" id="ProtNLM"/>
    </source>
</evidence>
<feature type="signal peptide" evidence="1">
    <location>
        <begin position="1"/>
        <end position="20"/>
    </location>
</feature>
<reference evidence="2 3" key="1">
    <citation type="submission" date="2019-10" db="EMBL/GenBank/DDBJ databases">
        <title>Evaluation of single-gene subtyping targets for Pseudomonas.</title>
        <authorList>
            <person name="Reichler S.J."/>
            <person name="Orsi R.H."/>
            <person name="Wiedmann M."/>
            <person name="Martin N.H."/>
            <person name="Murphy S.I."/>
        </authorList>
    </citation>
    <scope>NUCLEOTIDE SEQUENCE [LARGE SCALE GENOMIC DNA]</scope>
    <source>
        <strain evidence="2 3">FSL R10-2932</strain>
    </source>
</reference>
<sequence>MKFISILSLLTIGLLPCAYAEEVCSTVNGAVLIAQDDKNTYLGKINNPYDSESIFNDYGTYGSEYNSDSIWNQYATFGSEYSIYSPHNSYTSTPPMIIKNKKVIGYLSANKAMTSSISPNLLKALCKDEIY</sequence>
<dbReference type="RefSeq" id="WP_153439207.1">
    <property type="nucleotide sequence ID" value="NZ_WIWF01000213.1"/>
</dbReference>
<evidence type="ECO:0000256" key="1">
    <source>
        <dbReference type="SAM" id="SignalP"/>
    </source>
</evidence>
<comment type="caution">
    <text evidence="2">The sequence shown here is derived from an EMBL/GenBank/DDBJ whole genome shotgun (WGS) entry which is preliminary data.</text>
</comment>
<organism evidence="2 3">
    <name type="scientific">Pseudomonas helleri</name>
    <dbReference type="NCBI Taxonomy" id="1608996"/>
    <lineage>
        <taxon>Bacteria</taxon>
        <taxon>Pseudomonadati</taxon>
        <taxon>Pseudomonadota</taxon>
        <taxon>Gammaproteobacteria</taxon>
        <taxon>Pseudomonadales</taxon>
        <taxon>Pseudomonadaceae</taxon>
        <taxon>Pseudomonas</taxon>
    </lineage>
</organism>
<gene>
    <name evidence="2" type="ORF">GHO37_27240</name>
</gene>